<dbReference type="Proteomes" id="UP001529510">
    <property type="component" value="Unassembled WGS sequence"/>
</dbReference>
<feature type="non-terminal residue" evidence="2">
    <location>
        <position position="1"/>
    </location>
</feature>
<feature type="non-terminal residue" evidence="2">
    <location>
        <position position="104"/>
    </location>
</feature>
<evidence type="ECO:0000313" key="2">
    <source>
        <dbReference type="EMBL" id="KAL0153845.1"/>
    </source>
</evidence>
<feature type="region of interest" description="Disordered" evidence="1">
    <location>
        <begin position="1"/>
        <end position="52"/>
    </location>
</feature>
<name>A0ABD0MV08_CIRMR</name>
<dbReference type="AlphaFoldDB" id="A0ABD0MV08"/>
<sequence>VLRGHGDRKVRSARNRHIRHVAVPRDGTRSPAPASGQQAEKAPRDREPPVKFPLNKLHVGCWVRRGHEGRRAPRFVTGDRRGPPNRAREFRGPRRFLGRSGTGT</sequence>
<feature type="compositionally biased region" description="Basic and acidic residues" evidence="1">
    <location>
        <begin position="1"/>
        <end position="10"/>
    </location>
</feature>
<comment type="caution">
    <text evidence="2">The sequence shown here is derived from an EMBL/GenBank/DDBJ whole genome shotgun (WGS) entry which is preliminary data.</text>
</comment>
<reference evidence="2 3" key="1">
    <citation type="submission" date="2024-05" db="EMBL/GenBank/DDBJ databases">
        <title>Genome sequencing and assembly of Indian major carp, Cirrhinus mrigala (Hamilton, 1822).</title>
        <authorList>
            <person name="Mohindra V."/>
            <person name="Chowdhury L.M."/>
            <person name="Lal K."/>
            <person name="Jena J.K."/>
        </authorList>
    </citation>
    <scope>NUCLEOTIDE SEQUENCE [LARGE SCALE GENOMIC DNA]</scope>
    <source>
        <strain evidence="2">CM1030</strain>
        <tissue evidence="2">Blood</tissue>
    </source>
</reference>
<feature type="compositionally biased region" description="Basic residues" evidence="1">
    <location>
        <begin position="11"/>
        <end position="22"/>
    </location>
</feature>
<feature type="compositionally biased region" description="Basic and acidic residues" evidence="1">
    <location>
        <begin position="69"/>
        <end position="92"/>
    </location>
</feature>
<protein>
    <submittedName>
        <fullName evidence="2">Uncharacterized protein</fullName>
    </submittedName>
</protein>
<dbReference type="EMBL" id="JAMKFB020000069">
    <property type="protein sequence ID" value="KAL0153845.1"/>
    <property type="molecule type" value="Genomic_DNA"/>
</dbReference>
<feature type="region of interest" description="Disordered" evidence="1">
    <location>
        <begin position="69"/>
        <end position="104"/>
    </location>
</feature>
<proteinExistence type="predicted"/>
<organism evidence="2 3">
    <name type="scientific">Cirrhinus mrigala</name>
    <name type="common">Mrigala</name>
    <dbReference type="NCBI Taxonomy" id="683832"/>
    <lineage>
        <taxon>Eukaryota</taxon>
        <taxon>Metazoa</taxon>
        <taxon>Chordata</taxon>
        <taxon>Craniata</taxon>
        <taxon>Vertebrata</taxon>
        <taxon>Euteleostomi</taxon>
        <taxon>Actinopterygii</taxon>
        <taxon>Neopterygii</taxon>
        <taxon>Teleostei</taxon>
        <taxon>Ostariophysi</taxon>
        <taxon>Cypriniformes</taxon>
        <taxon>Cyprinidae</taxon>
        <taxon>Labeoninae</taxon>
        <taxon>Labeonini</taxon>
        <taxon>Cirrhinus</taxon>
    </lineage>
</organism>
<accession>A0ABD0MV08</accession>
<evidence type="ECO:0000256" key="1">
    <source>
        <dbReference type="SAM" id="MobiDB-lite"/>
    </source>
</evidence>
<evidence type="ECO:0000313" key="3">
    <source>
        <dbReference type="Proteomes" id="UP001529510"/>
    </source>
</evidence>
<gene>
    <name evidence="2" type="ORF">M9458_050827</name>
</gene>
<keyword evidence="3" id="KW-1185">Reference proteome</keyword>